<evidence type="ECO:0000313" key="3">
    <source>
        <dbReference type="Proteomes" id="UP001432322"/>
    </source>
</evidence>
<accession>A0AAV5WYJ5</accession>
<evidence type="ECO:0000256" key="1">
    <source>
        <dbReference type="SAM" id="MobiDB-lite"/>
    </source>
</evidence>
<name>A0AAV5WYJ5_9BILA</name>
<sequence length="204" mass="22515">MGDDLDDELKLKFVTGQLTKAQAMSPFDPCFSALAHMLTVMSSVMKGGPNYPMMGIDLKTFDKATTELGKLESFTVDRDLRDLIFSLCKSYKYSMDHVMKSTRKMMGPKSLYDFNVAAKDRARQSLQLQQNAPGPKFMQLKPQPTFPLHPHQSSAAQNGPSTSNASRMDDTVLEDMSNQVPRSMNDTLISRYDDATAAAAATAA</sequence>
<feature type="non-terminal residue" evidence="2">
    <location>
        <position position="204"/>
    </location>
</feature>
<dbReference type="AlphaFoldDB" id="A0AAV5WYJ5"/>
<organism evidence="2 3">
    <name type="scientific">Pristionchus fissidentatus</name>
    <dbReference type="NCBI Taxonomy" id="1538716"/>
    <lineage>
        <taxon>Eukaryota</taxon>
        <taxon>Metazoa</taxon>
        <taxon>Ecdysozoa</taxon>
        <taxon>Nematoda</taxon>
        <taxon>Chromadorea</taxon>
        <taxon>Rhabditida</taxon>
        <taxon>Rhabditina</taxon>
        <taxon>Diplogasteromorpha</taxon>
        <taxon>Diplogasteroidea</taxon>
        <taxon>Neodiplogasteridae</taxon>
        <taxon>Pristionchus</taxon>
    </lineage>
</organism>
<feature type="compositionally biased region" description="Polar residues" evidence="1">
    <location>
        <begin position="176"/>
        <end position="188"/>
    </location>
</feature>
<proteinExistence type="predicted"/>
<dbReference type="Proteomes" id="UP001432322">
    <property type="component" value="Unassembled WGS sequence"/>
</dbReference>
<protein>
    <submittedName>
        <fullName evidence="2">Uncharacterized protein</fullName>
    </submittedName>
</protein>
<dbReference type="EMBL" id="BTSY01000007">
    <property type="protein sequence ID" value="GMT36575.1"/>
    <property type="molecule type" value="Genomic_DNA"/>
</dbReference>
<feature type="compositionally biased region" description="Polar residues" evidence="1">
    <location>
        <begin position="151"/>
        <end position="166"/>
    </location>
</feature>
<evidence type="ECO:0000313" key="2">
    <source>
        <dbReference type="EMBL" id="GMT36575.1"/>
    </source>
</evidence>
<feature type="region of interest" description="Disordered" evidence="1">
    <location>
        <begin position="134"/>
        <end position="190"/>
    </location>
</feature>
<gene>
    <name evidence="2" type="ORF">PFISCL1PPCAC_27872</name>
</gene>
<reference evidence="2" key="1">
    <citation type="submission" date="2023-10" db="EMBL/GenBank/DDBJ databases">
        <title>Genome assembly of Pristionchus species.</title>
        <authorList>
            <person name="Yoshida K."/>
            <person name="Sommer R.J."/>
        </authorList>
    </citation>
    <scope>NUCLEOTIDE SEQUENCE</scope>
    <source>
        <strain evidence="2">RS5133</strain>
    </source>
</reference>
<comment type="caution">
    <text evidence="2">The sequence shown here is derived from an EMBL/GenBank/DDBJ whole genome shotgun (WGS) entry which is preliminary data.</text>
</comment>
<keyword evidence="3" id="KW-1185">Reference proteome</keyword>